<reference evidence="1 2" key="1">
    <citation type="submission" date="2023-07" db="EMBL/GenBank/DDBJ databases">
        <title>Genomic Encyclopedia of Type Strains, Phase IV (KMG-IV): sequencing the most valuable type-strain genomes for metagenomic binning, comparative biology and taxonomic classification.</title>
        <authorList>
            <person name="Goeker M."/>
        </authorList>
    </citation>
    <scope>NUCLEOTIDE SEQUENCE [LARGE SCALE GENOMIC DNA]</scope>
    <source>
        <strain evidence="1 2">DSM 12751</strain>
    </source>
</reference>
<organism evidence="1 2">
    <name type="scientific">Caldalkalibacillus horti</name>
    <dbReference type="NCBI Taxonomy" id="77523"/>
    <lineage>
        <taxon>Bacteria</taxon>
        <taxon>Bacillati</taxon>
        <taxon>Bacillota</taxon>
        <taxon>Bacilli</taxon>
        <taxon>Bacillales</taxon>
        <taxon>Bacillaceae</taxon>
        <taxon>Caldalkalibacillus</taxon>
    </lineage>
</organism>
<dbReference type="Proteomes" id="UP001235840">
    <property type="component" value="Unassembled WGS sequence"/>
</dbReference>
<sequence length="104" mass="12721">MEPLATQIYYKVQREVDGLSQRNVEYERTIYLYEDRVVTQYREFPFYDVYDVSYRRMGKEKGLLYLHTRNGIYSYTVKTDPDKFIKVYKKYKRESQTLRDGKGE</sequence>
<dbReference type="EMBL" id="JAUSTY010000004">
    <property type="protein sequence ID" value="MDQ0165254.1"/>
    <property type="molecule type" value="Genomic_DNA"/>
</dbReference>
<comment type="caution">
    <text evidence="1">The sequence shown here is derived from an EMBL/GenBank/DDBJ whole genome shotgun (WGS) entry which is preliminary data.</text>
</comment>
<keyword evidence="2" id="KW-1185">Reference proteome</keyword>
<dbReference type="RefSeq" id="WP_307392101.1">
    <property type="nucleotide sequence ID" value="NZ_BAAADK010000045.1"/>
</dbReference>
<name>A0ABT9VWA6_9BACI</name>
<evidence type="ECO:0000313" key="2">
    <source>
        <dbReference type="Proteomes" id="UP001235840"/>
    </source>
</evidence>
<accession>A0ABT9VWA6</accession>
<protein>
    <submittedName>
        <fullName evidence="1">Uncharacterized protein</fullName>
    </submittedName>
</protein>
<evidence type="ECO:0000313" key="1">
    <source>
        <dbReference type="EMBL" id="MDQ0165254.1"/>
    </source>
</evidence>
<gene>
    <name evidence="1" type="ORF">J2S11_001154</name>
</gene>
<proteinExistence type="predicted"/>